<dbReference type="InterPro" id="IPR027417">
    <property type="entry name" value="P-loop_NTPase"/>
</dbReference>
<dbReference type="EMBL" id="BMYM01000002">
    <property type="protein sequence ID" value="GHD34881.1"/>
    <property type="molecule type" value="Genomic_DNA"/>
</dbReference>
<evidence type="ECO:0000313" key="1">
    <source>
        <dbReference type="EMBL" id="GHD34881.1"/>
    </source>
</evidence>
<dbReference type="Gene3D" id="3.40.50.300">
    <property type="entry name" value="P-loop containing nucleotide triphosphate hydrolases"/>
    <property type="match status" value="1"/>
</dbReference>
<accession>A0A918XKA9</accession>
<sequence>MHYWLIAGAEQLSWWQRKRVALGRLPSLIEHLRNGELPTDTGNTLRDRAALGSEQIKEYVEELRRSKADTAIISSEALQNCAPEAARKVLSDFDVQVVCYLRDQADYLRSAYTQRVQATDYHQSIEEYYRLIFRADYYQMLSAWDAVFPNAITVRVFQRDQLVGGDAVSDFFTQCLGQQPCSVEKSRENPSLSATLLAFKLRLNQEGYQQQHRLYGVLPNLEHADFPRFQLSAALHEKVRGDYAVSNSQVARRWLGAEQLFDSSTERNPNSNSDLAIDDSTFAALLEQANRIEPGCITPPSGS</sequence>
<evidence type="ECO:0008006" key="3">
    <source>
        <dbReference type="Google" id="ProtNLM"/>
    </source>
</evidence>
<keyword evidence="2" id="KW-1185">Reference proteome</keyword>
<name>A0A918XKA9_9GAMM</name>
<dbReference type="Proteomes" id="UP000644693">
    <property type="component" value="Unassembled WGS sequence"/>
</dbReference>
<organism evidence="1 2">
    <name type="scientific">Parahalioglobus pacificus</name>
    <dbReference type="NCBI Taxonomy" id="930806"/>
    <lineage>
        <taxon>Bacteria</taxon>
        <taxon>Pseudomonadati</taxon>
        <taxon>Pseudomonadota</taxon>
        <taxon>Gammaproteobacteria</taxon>
        <taxon>Cellvibrionales</taxon>
        <taxon>Halieaceae</taxon>
        <taxon>Parahalioglobus</taxon>
    </lineage>
</organism>
<dbReference type="AlphaFoldDB" id="A0A918XKA9"/>
<proteinExistence type="predicted"/>
<reference evidence="1" key="1">
    <citation type="journal article" date="2014" name="Int. J. Syst. Evol. Microbiol.">
        <title>Complete genome sequence of Corynebacterium casei LMG S-19264T (=DSM 44701T), isolated from a smear-ripened cheese.</title>
        <authorList>
            <consortium name="US DOE Joint Genome Institute (JGI-PGF)"/>
            <person name="Walter F."/>
            <person name="Albersmeier A."/>
            <person name="Kalinowski J."/>
            <person name="Ruckert C."/>
        </authorList>
    </citation>
    <scope>NUCLEOTIDE SEQUENCE</scope>
    <source>
        <strain evidence="1">KCTC 23430</strain>
    </source>
</reference>
<comment type="caution">
    <text evidence="1">The sequence shown here is derived from an EMBL/GenBank/DDBJ whole genome shotgun (WGS) entry which is preliminary data.</text>
</comment>
<evidence type="ECO:0000313" key="2">
    <source>
        <dbReference type="Proteomes" id="UP000644693"/>
    </source>
</evidence>
<gene>
    <name evidence="1" type="ORF">GCM10007053_21140</name>
</gene>
<protein>
    <recommendedName>
        <fullName evidence="3">Sulfotransferase family protein</fullName>
    </recommendedName>
</protein>
<reference evidence="1" key="2">
    <citation type="submission" date="2020-09" db="EMBL/GenBank/DDBJ databases">
        <authorList>
            <person name="Sun Q."/>
            <person name="Kim S."/>
        </authorList>
    </citation>
    <scope>NUCLEOTIDE SEQUENCE</scope>
    <source>
        <strain evidence="1">KCTC 23430</strain>
    </source>
</reference>